<protein>
    <submittedName>
        <fullName evidence="1">MoaD/ThiS family protein</fullName>
    </submittedName>
</protein>
<proteinExistence type="predicted"/>
<dbReference type="InterPro" id="IPR016155">
    <property type="entry name" value="Mopterin_synth/thiamin_S_b"/>
</dbReference>
<dbReference type="InterPro" id="IPR003749">
    <property type="entry name" value="ThiS/MoaD-like"/>
</dbReference>
<evidence type="ECO:0000313" key="2">
    <source>
        <dbReference type="Proteomes" id="UP001302316"/>
    </source>
</evidence>
<sequence length="85" mass="8922">MSREVEIKLFGAFRQYSPEAAIAVSLPESADVATLRRAFADKLEDDNARALLQSSAFATDEAVLGEGDTVPAGARISILPPVCGG</sequence>
<keyword evidence="2" id="KW-1185">Reference proteome</keyword>
<reference evidence="1 2" key="1">
    <citation type="submission" date="2023-12" db="EMBL/GenBank/DDBJ databases">
        <title>Whole-genome sequencing of halo(alkali)philic microorganisms from hypersaline lakes.</title>
        <authorList>
            <person name="Sorokin D.Y."/>
            <person name="Merkel A.Y."/>
            <person name="Messina E."/>
            <person name="Yakimov M."/>
        </authorList>
    </citation>
    <scope>NUCLEOTIDE SEQUENCE [LARGE SCALE GENOMIC DNA]</scope>
    <source>
        <strain evidence="1 2">AB-CW1</strain>
    </source>
</reference>
<name>A0AAP6JH71_9GAMM</name>
<dbReference type="RefSeq" id="WP_346052990.1">
    <property type="nucleotide sequence ID" value="NZ_JAYGII010000043.1"/>
</dbReference>
<evidence type="ECO:0000313" key="1">
    <source>
        <dbReference type="EMBL" id="MEA5446612.1"/>
    </source>
</evidence>
<dbReference type="InterPro" id="IPR012675">
    <property type="entry name" value="Beta-grasp_dom_sf"/>
</dbReference>
<accession>A0AAP6JH71</accession>
<gene>
    <name evidence="1" type="ORF">VCB98_12365</name>
</gene>
<organism evidence="1 2">
    <name type="scientific">Natronospira elongata</name>
    <dbReference type="NCBI Taxonomy" id="3110268"/>
    <lineage>
        <taxon>Bacteria</taxon>
        <taxon>Pseudomonadati</taxon>
        <taxon>Pseudomonadota</taxon>
        <taxon>Gammaproteobacteria</taxon>
        <taxon>Natronospirales</taxon>
        <taxon>Natronospiraceae</taxon>
        <taxon>Natronospira</taxon>
    </lineage>
</organism>
<dbReference type="Proteomes" id="UP001302316">
    <property type="component" value="Unassembled WGS sequence"/>
</dbReference>
<dbReference type="Pfam" id="PF02597">
    <property type="entry name" value="ThiS"/>
    <property type="match status" value="1"/>
</dbReference>
<dbReference type="EMBL" id="JAYGII010000043">
    <property type="protein sequence ID" value="MEA5446612.1"/>
    <property type="molecule type" value="Genomic_DNA"/>
</dbReference>
<dbReference type="Gene3D" id="3.10.20.30">
    <property type="match status" value="1"/>
</dbReference>
<dbReference type="SUPFAM" id="SSF54285">
    <property type="entry name" value="MoaD/ThiS"/>
    <property type="match status" value="1"/>
</dbReference>
<comment type="caution">
    <text evidence="1">The sequence shown here is derived from an EMBL/GenBank/DDBJ whole genome shotgun (WGS) entry which is preliminary data.</text>
</comment>
<dbReference type="AlphaFoldDB" id="A0AAP6JH71"/>